<dbReference type="Proteomes" id="UP000831390">
    <property type="component" value="Chromosome"/>
</dbReference>
<evidence type="ECO:0000313" key="2">
    <source>
        <dbReference type="Proteomes" id="UP000831390"/>
    </source>
</evidence>
<gene>
    <name evidence="1" type="ORF">MTP16_17150</name>
</gene>
<reference evidence="1 2" key="1">
    <citation type="submission" date="2022-03" db="EMBL/GenBank/DDBJ databases">
        <title>Hymenobactersp. isolated from the air.</title>
        <authorList>
            <person name="Won M."/>
            <person name="Kwon S.-W."/>
        </authorList>
    </citation>
    <scope>NUCLEOTIDE SEQUENCE [LARGE SCALE GENOMIC DNA]</scope>
    <source>
        <strain evidence="1 2">KACC 22596</strain>
    </source>
</reference>
<dbReference type="RefSeq" id="WP_243512131.1">
    <property type="nucleotide sequence ID" value="NZ_CP094534.1"/>
</dbReference>
<sequence>MKPFKLNSTTYFLPESWQEVTLEQFQRYHATQKDAKLGQLEKAGKILNIFSEAPLTDVEEAGAELMFRLFERLNFLKEEVTSEPVAHFLFNGATYYVNSLEKFGELAAYDRVVGHFKGDMIAASGYILAILCRKKGEVFTNDKNALTEQAKRFEKGLDAQTVMSLIAFFLSSAQESRTVSQFSLRAEAARQKLRELLAATSMSGTDGSQPPSIWRRLFCKLTLFLISHSKGS</sequence>
<accession>A0ABY4B1I5</accession>
<organism evidence="1 2">
    <name type="scientific">Hymenobacter monticola</name>
    <dbReference type="NCBI Taxonomy" id="1705399"/>
    <lineage>
        <taxon>Bacteria</taxon>
        <taxon>Pseudomonadati</taxon>
        <taxon>Bacteroidota</taxon>
        <taxon>Cytophagia</taxon>
        <taxon>Cytophagales</taxon>
        <taxon>Hymenobacteraceae</taxon>
        <taxon>Hymenobacter</taxon>
    </lineage>
</organism>
<dbReference type="EMBL" id="CP094534">
    <property type="protein sequence ID" value="UOE32850.1"/>
    <property type="molecule type" value="Genomic_DNA"/>
</dbReference>
<protein>
    <submittedName>
        <fullName evidence="1">Uncharacterized protein</fullName>
    </submittedName>
</protein>
<proteinExistence type="predicted"/>
<evidence type="ECO:0000313" key="1">
    <source>
        <dbReference type="EMBL" id="UOE32850.1"/>
    </source>
</evidence>
<name>A0ABY4B1I5_9BACT</name>
<keyword evidence="2" id="KW-1185">Reference proteome</keyword>